<dbReference type="Proteomes" id="UP000770661">
    <property type="component" value="Unassembled WGS sequence"/>
</dbReference>
<dbReference type="EMBL" id="JACEEZ010019197">
    <property type="protein sequence ID" value="KAG0715973.1"/>
    <property type="molecule type" value="Genomic_DNA"/>
</dbReference>
<reference evidence="1" key="1">
    <citation type="submission" date="2020-07" db="EMBL/GenBank/DDBJ databases">
        <title>The High-quality genome of the commercially important snow crab, Chionoecetes opilio.</title>
        <authorList>
            <person name="Jeong J.-H."/>
            <person name="Ryu S."/>
        </authorList>
    </citation>
    <scope>NUCLEOTIDE SEQUENCE</scope>
    <source>
        <strain evidence="1">MADBK_172401_WGS</strain>
        <tissue evidence="1">Digestive gland</tissue>
    </source>
</reference>
<accession>A0A8J4XW32</accession>
<organism evidence="1 2">
    <name type="scientific">Chionoecetes opilio</name>
    <name type="common">Atlantic snow crab</name>
    <name type="synonym">Cancer opilio</name>
    <dbReference type="NCBI Taxonomy" id="41210"/>
    <lineage>
        <taxon>Eukaryota</taxon>
        <taxon>Metazoa</taxon>
        <taxon>Ecdysozoa</taxon>
        <taxon>Arthropoda</taxon>
        <taxon>Crustacea</taxon>
        <taxon>Multicrustacea</taxon>
        <taxon>Malacostraca</taxon>
        <taxon>Eumalacostraca</taxon>
        <taxon>Eucarida</taxon>
        <taxon>Decapoda</taxon>
        <taxon>Pleocyemata</taxon>
        <taxon>Brachyura</taxon>
        <taxon>Eubrachyura</taxon>
        <taxon>Majoidea</taxon>
        <taxon>Majidae</taxon>
        <taxon>Chionoecetes</taxon>
    </lineage>
</organism>
<name>A0A8J4XW32_CHIOP</name>
<comment type="caution">
    <text evidence="1">The sequence shown here is derived from an EMBL/GenBank/DDBJ whole genome shotgun (WGS) entry which is preliminary data.</text>
</comment>
<gene>
    <name evidence="1" type="primary">fry_3</name>
    <name evidence="1" type="ORF">GWK47_010689</name>
</gene>
<protein>
    <submittedName>
        <fullName evidence="1">Protein furry</fullName>
    </submittedName>
</protein>
<sequence>MEEIFPYIRESIDRKQENMRRRRRRDALRLTLVKLFQMIAEQGTFPLSESVLEGDTGALRKRYLEYVEGARQYLEGETDKDNTLLQIKTHFCEFVRKLIATFSLEQRQTLLPRFQRKSLFYLFASWSGIFGVPFGFKAGDTRSGNSGSGCVAQPSEFELCAVQAASSVLCCGPAFEPELLADEAPVYLWLDALLGSHDEKIYALAQETIVLLLEFNPDSGAVLDWVVDRGLFTRPRKWPEGASTPRHLFSRQVRERREEESE</sequence>
<keyword evidence="2" id="KW-1185">Reference proteome</keyword>
<dbReference type="GO" id="GO:0005938">
    <property type="term" value="C:cell cortex"/>
    <property type="evidence" value="ECO:0007669"/>
    <property type="project" value="TreeGrafter"/>
</dbReference>
<evidence type="ECO:0000313" key="2">
    <source>
        <dbReference type="Proteomes" id="UP000770661"/>
    </source>
</evidence>
<dbReference type="PANTHER" id="PTHR12295:SF30">
    <property type="entry name" value="PROTEIN FURRY"/>
    <property type="match status" value="1"/>
</dbReference>
<dbReference type="AlphaFoldDB" id="A0A8J4XW32"/>
<dbReference type="GO" id="GO:0000902">
    <property type="term" value="P:cell morphogenesis"/>
    <property type="evidence" value="ECO:0007669"/>
    <property type="project" value="InterPro"/>
</dbReference>
<dbReference type="PANTHER" id="PTHR12295">
    <property type="entry name" value="FURRY-RELATED"/>
    <property type="match status" value="1"/>
</dbReference>
<proteinExistence type="predicted"/>
<dbReference type="GO" id="GO:0030427">
    <property type="term" value="C:site of polarized growth"/>
    <property type="evidence" value="ECO:0007669"/>
    <property type="project" value="TreeGrafter"/>
</dbReference>
<dbReference type="GO" id="GO:0031175">
    <property type="term" value="P:neuron projection development"/>
    <property type="evidence" value="ECO:0007669"/>
    <property type="project" value="TreeGrafter"/>
</dbReference>
<evidence type="ECO:0000313" key="1">
    <source>
        <dbReference type="EMBL" id="KAG0715973.1"/>
    </source>
</evidence>
<dbReference type="InterPro" id="IPR039867">
    <property type="entry name" value="Furry/Tao3/Mor2"/>
</dbReference>
<dbReference type="OrthoDB" id="6287725at2759"/>